<dbReference type="SUPFAM" id="SSF51735">
    <property type="entry name" value="NAD(P)-binding Rossmann-fold domains"/>
    <property type="match status" value="1"/>
</dbReference>
<dbReference type="PANTHER" id="PTHR42760">
    <property type="entry name" value="SHORT-CHAIN DEHYDROGENASES/REDUCTASES FAMILY MEMBER"/>
    <property type="match status" value="1"/>
</dbReference>
<dbReference type="EMBL" id="BAAAOR010000011">
    <property type="protein sequence ID" value="GAA1510977.1"/>
    <property type="molecule type" value="Genomic_DNA"/>
</dbReference>
<evidence type="ECO:0000259" key="3">
    <source>
        <dbReference type="SMART" id="SM00822"/>
    </source>
</evidence>
<dbReference type="Proteomes" id="UP001500842">
    <property type="component" value="Unassembled WGS sequence"/>
</dbReference>
<comment type="similarity">
    <text evidence="1 2">Belongs to the short-chain dehydrogenases/reductases (SDR) family.</text>
</comment>
<dbReference type="RefSeq" id="WP_141004275.1">
    <property type="nucleotide sequence ID" value="NZ_BAAAOR010000011.1"/>
</dbReference>
<dbReference type="CDD" id="cd05233">
    <property type="entry name" value="SDR_c"/>
    <property type="match status" value="1"/>
</dbReference>
<gene>
    <name evidence="4" type="ORF">GCM10009788_14180</name>
</gene>
<evidence type="ECO:0000256" key="2">
    <source>
        <dbReference type="RuleBase" id="RU000363"/>
    </source>
</evidence>
<evidence type="ECO:0000313" key="5">
    <source>
        <dbReference type="Proteomes" id="UP001500842"/>
    </source>
</evidence>
<organism evidence="4 5">
    <name type="scientific">Nocardioides humi</name>
    <dbReference type="NCBI Taxonomy" id="449461"/>
    <lineage>
        <taxon>Bacteria</taxon>
        <taxon>Bacillati</taxon>
        <taxon>Actinomycetota</taxon>
        <taxon>Actinomycetes</taxon>
        <taxon>Propionibacteriales</taxon>
        <taxon>Nocardioidaceae</taxon>
        <taxon>Nocardioides</taxon>
    </lineage>
</organism>
<feature type="domain" description="Ketoreductase" evidence="3">
    <location>
        <begin position="21"/>
        <end position="203"/>
    </location>
</feature>
<evidence type="ECO:0000256" key="1">
    <source>
        <dbReference type="ARBA" id="ARBA00006484"/>
    </source>
</evidence>
<protein>
    <submittedName>
        <fullName evidence="4">3-oxoacyl-ACP reductase FabG</fullName>
    </submittedName>
</protein>
<evidence type="ECO:0000313" key="4">
    <source>
        <dbReference type="EMBL" id="GAA1510977.1"/>
    </source>
</evidence>
<dbReference type="SMART" id="SM00822">
    <property type="entry name" value="PKS_KR"/>
    <property type="match status" value="1"/>
</dbReference>
<sequence>MTVAPDVSNRSLADLYSLAGRVALVTGGGRGIGAAVATRLAEAGAAVAIADIDESLATETAEKLAAGGATAVAVAMDVTSPESTRQAVAAVRSRLGEIDILVNNAGLLGVPSPYDQIADEDFDRTMAVNVRGVLNVSRVVGPLMVAASRPGVIINMASTATYRYPNPGTLTYTTSKQAVNAITKGLAVELGPAGIRVLDIAPVVVETPGLIALRERSREEAAKSGKTVELGNPAAFAHLPLGRTALPDDIARVVAFAASDAAILMTGSTLAVDAGSMVVR</sequence>
<dbReference type="InterPro" id="IPR036291">
    <property type="entry name" value="NAD(P)-bd_dom_sf"/>
</dbReference>
<dbReference type="InterPro" id="IPR002347">
    <property type="entry name" value="SDR_fam"/>
</dbReference>
<accession>A0ABN2A5Z6</accession>
<name>A0ABN2A5Z6_9ACTN</name>
<dbReference type="PRINTS" id="PR00080">
    <property type="entry name" value="SDRFAMILY"/>
</dbReference>
<proteinExistence type="inferred from homology"/>
<dbReference type="Gene3D" id="3.40.50.720">
    <property type="entry name" value="NAD(P)-binding Rossmann-like Domain"/>
    <property type="match status" value="1"/>
</dbReference>
<dbReference type="PRINTS" id="PR00081">
    <property type="entry name" value="GDHRDH"/>
</dbReference>
<dbReference type="InterPro" id="IPR057326">
    <property type="entry name" value="KR_dom"/>
</dbReference>
<comment type="caution">
    <text evidence="4">The sequence shown here is derived from an EMBL/GenBank/DDBJ whole genome shotgun (WGS) entry which is preliminary data.</text>
</comment>
<reference evidence="4 5" key="1">
    <citation type="journal article" date="2019" name="Int. J. Syst. Evol. Microbiol.">
        <title>The Global Catalogue of Microorganisms (GCM) 10K type strain sequencing project: providing services to taxonomists for standard genome sequencing and annotation.</title>
        <authorList>
            <consortium name="The Broad Institute Genomics Platform"/>
            <consortium name="The Broad Institute Genome Sequencing Center for Infectious Disease"/>
            <person name="Wu L."/>
            <person name="Ma J."/>
        </authorList>
    </citation>
    <scope>NUCLEOTIDE SEQUENCE [LARGE SCALE GENOMIC DNA]</scope>
    <source>
        <strain evidence="4 5">JCM 14942</strain>
    </source>
</reference>
<dbReference type="Pfam" id="PF00106">
    <property type="entry name" value="adh_short"/>
    <property type="match status" value="1"/>
</dbReference>
<keyword evidence="5" id="KW-1185">Reference proteome</keyword>